<dbReference type="InterPro" id="IPR027640">
    <property type="entry name" value="Kinesin-like_fam"/>
</dbReference>
<dbReference type="OrthoDB" id="3176171at2759"/>
<dbReference type="Gene3D" id="2.130.10.10">
    <property type="entry name" value="YVTN repeat-like/Quinoprotein amine dehydrogenase"/>
    <property type="match status" value="2"/>
</dbReference>
<comment type="similarity">
    <text evidence="20">Belongs to the TRAFAC class myosin-kinesin ATPase superfamily. Kinesin family.</text>
</comment>
<feature type="compositionally biased region" description="Polar residues" evidence="22">
    <location>
        <begin position="1545"/>
        <end position="1572"/>
    </location>
</feature>
<evidence type="ECO:0000256" key="12">
    <source>
        <dbReference type="ARBA" id="ARBA00022840"/>
    </source>
</evidence>
<evidence type="ECO:0000313" key="26">
    <source>
        <dbReference type="Proteomes" id="UP000319801"/>
    </source>
</evidence>
<evidence type="ECO:0000256" key="3">
    <source>
        <dbReference type="ARBA" id="ARBA00004489"/>
    </source>
</evidence>
<feature type="binding site" evidence="20">
    <location>
        <begin position="506"/>
        <end position="513"/>
    </location>
    <ligand>
        <name>ATP</name>
        <dbReference type="ChEBI" id="CHEBI:30616"/>
    </ligand>
</feature>
<feature type="region of interest" description="Disordered" evidence="22">
    <location>
        <begin position="1534"/>
        <end position="1585"/>
    </location>
</feature>
<evidence type="ECO:0000256" key="5">
    <source>
        <dbReference type="ARBA" id="ARBA00022490"/>
    </source>
</evidence>
<evidence type="ECO:0000256" key="15">
    <source>
        <dbReference type="ARBA" id="ARBA00023136"/>
    </source>
</evidence>
<dbReference type="GO" id="GO:0016020">
    <property type="term" value="C:membrane"/>
    <property type="evidence" value="ECO:0007669"/>
    <property type="project" value="InterPro"/>
</dbReference>
<dbReference type="InterPro" id="IPR056533">
    <property type="entry name" value="KIF21A/B_hel_1"/>
</dbReference>
<evidence type="ECO:0000256" key="16">
    <source>
        <dbReference type="ARBA" id="ARBA00023175"/>
    </source>
</evidence>
<dbReference type="Pfam" id="PF25764">
    <property type="entry name" value="KIF21A_4th"/>
    <property type="match status" value="1"/>
</dbReference>
<feature type="coiled-coil region" evidence="21">
    <location>
        <begin position="783"/>
        <end position="910"/>
    </location>
</feature>
<dbReference type="InterPro" id="IPR011527">
    <property type="entry name" value="ABC1_TM_dom"/>
</dbReference>
<organism evidence="25 26">
    <name type="scientific">Bagarius yarrelli</name>
    <name type="common">Goonch</name>
    <name type="synonym">Bagrus yarrelli</name>
    <dbReference type="NCBI Taxonomy" id="175774"/>
    <lineage>
        <taxon>Eukaryota</taxon>
        <taxon>Metazoa</taxon>
        <taxon>Chordata</taxon>
        <taxon>Craniata</taxon>
        <taxon>Vertebrata</taxon>
        <taxon>Euteleostomi</taxon>
        <taxon>Actinopterygii</taxon>
        <taxon>Neopterygii</taxon>
        <taxon>Teleostei</taxon>
        <taxon>Ostariophysi</taxon>
        <taxon>Siluriformes</taxon>
        <taxon>Sisoridae</taxon>
        <taxon>Sisorinae</taxon>
        <taxon>Bagarius</taxon>
    </lineage>
</organism>
<dbReference type="PROSITE" id="PS00678">
    <property type="entry name" value="WD_REPEATS_1"/>
    <property type="match status" value="1"/>
</dbReference>
<keyword evidence="14 21" id="KW-0175">Coiled coil</keyword>
<dbReference type="PANTHER" id="PTHR47969">
    <property type="entry name" value="CHROMOSOME-ASSOCIATED KINESIN KIF4A-RELATED"/>
    <property type="match status" value="1"/>
</dbReference>
<feature type="domain" description="Kinesin motor" evidence="24">
    <location>
        <begin position="427"/>
        <end position="775"/>
    </location>
</feature>
<name>A0A556TH47_BAGYA</name>
<dbReference type="PROSITE" id="PS50082">
    <property type="entry name" value="WD_REPEATS_2"/>
    <property type="match status" value="1"/>
</dbReference>
<feature type="compositionally biased region" description="Polar residues" evidence="22">
    <location>
        <begin position="912"/>
        <end position="928"/>
    </location>
</feature>
<feature type="region of interest" description="Disordered" evidence="22">
    <location>
        <begin position="1232"/>
        <end position="1264"/>
    </location>
</feature>
<keyword evidence="26" id="KW-1185">Reference proteome</keyword>
<keyword evidence="5" id="KW-0963">Cytoplasm</keyword>
<keyword evidence="11 20" id="KW-0547">Nucleotide-binding</keyword>
<evidence type="ECO:0000256" key="4">
    <source>
        <dbReference type="ARBA" id="ARBA00004624"/>
    </source>
</evidence>
<dbReference type="InterPro" id="IPR027417">
    <property type="entry name" value="P-loop_NTPase"/>
</dbReference>
<dbReference type="Pfam" id="PF00400">
    <property type="entry name" value="WD40"/>
    <property type="match status" value="4"/>
</dbReference>
<evidence type="ECO:0000256" key="9">
    <source>
        <dbReference type="ARBA" id="ARBA00022701"/>
    </source>
</evidence>
<dbReference type="SUPFAM" id="SSF46579">
    <property type="entry name" value="Prefoldin"/>
    <property type="match status" value="1"/>
</dbReference>
<dbReference type="InterPro" id="IPR036322">
    <property type="entry name" value="WD40_repeat_dom_sf"/>
</dbReference>
<evidence type="ECO:0000256" key="10">
    <source>
        <dbReference type="ARBA" id="ARBA00022737"/>
    </source>
</evidence>
<dbReference type="GO" id="GO:0048731">
    <property type="term" value="P:system development"/>
    <property type="evidence" value="ECO:0007669"/>
    <property type="project" value="UniProtKB-ARBA"/>
</dbReference>
<dbReference type="Pfam" id="PF23204">
    <property type="entry name" value="KIF21A_2nd"/>
    <property type="match status" value="1"/>
</dbReference>
<evidence type="ECO:0000313" key="25">
    <source>
        <dbReference type="EMBL" id="TSK13163.1"/>
    </source>
</evidence>
<dbReference type="InterPro" id="IPR019775">
    <property type="entry name" value="WD40_repeat_CS"/>
</dbReference>
<evidence type="ECO:0000256" key="19">
    <source>
        <dbReference type="PROSITE-ProRule" id="PRU00221"/>
    </source>
</evidence>
<evidence type="ECO:0000256" key="8">
    <source>
        <dbReference type="ARBA" id="ARBA00022692"/>
    </source>
</evidence>
<dbReference type="GO" id="GO:0051231">
    <property type="term" value="P:spindle elongation"/>
    <property type="evidence" value="ECO:0007669"/>
    <property type="project" value="TreeGrafter"/>
</dbReference>
<dbReference type="InterPro" id="IPR015943">
    <property type="entry name" value="WD40/YVTN_repeat-like_dom_sf"/>
</dbReference>
<proteinExistence type="inferred from homology"/>
<dbReference type="GO" id="GO:0030426">
    <property type="term" value="C:growth cone"/>
    <property type="evidence" value="ECO:0007669"/>
    <property type="project" value="UniProtKB-SubCell"/>
</dbReference>
<keyword evidence="17" id="KW-0206">Cytoskeleton</keyword>
<feature type="compositionally biased region" description="Basic and acidic residues" evidence="22">
    <location>
        <begin position="963"/>
        <end position="983"/>
    </location>
</feature>
<dbReference type="SMART" id="SM00129">
    <property type="entry name" value="KISc"/>
    <property type="match status" value="1"/>
</dbReference>
<evidence type="ECO:0000256" key="13">
    <source>
        <dbReference type="ARBA" id="ARBA00022989"/>
    </source>
</evidence>
<dbReference type="GO" id="GO:0007018">
    <property type="term" value="P:microtubule-based movement"/>
    <property type="evidence" value="ECO:0007669"/>
    <property type="project" value="InterPro"/>
</dbReference>
<dbReference type="GO" id="GO:0005524">
    <property type="term" value="F:ATP binding"/>
    <property type="evidence" value="ECO:0007669"/>
    <property type="project" value="UniProtKB-UniRule"/>
</dbReference>
<keyword evidence="10" id="KW-0677">Repeat</keyword>
<dbReference type="GO" id="GO:0030425">
    <property type="term" value="C:dendrite"/>
    <property type="evidence" value="ECO:0007669"/>
    <property type="project" value="UniProtKB-SubCell"/>
</dbReference>
<gene>
    <name evidence="25" type="ORF">Baya_0037</name>
</gene>
<evidence type="ECO:0000256" key="18">
    <source>
        <dbReference type="ARBA" id="ARBA00023273"/>
    </source>
</evidence>
<evidence type="ECO:0000256" key="20">
    <source>
        <dbReference type="PROSITE-ProRule" id="PRU00283"/>
    </source>
</evidence>
<feature type="region of interest" description="Disordered" evidence="22">
    <location>
        <begin position="956"/>
        <end position="1022"/>
    </location>
</feature>
<dbReference type="InterPro" id="IPR019821">
    <property type="entry name" value="Kinesin_motor_CS"/>
</dbReference>
<keyword evidence="16 20" id="KW-0505">Motor protein</keyword>
<feature type="region of interest" description="Disordered" evidence="22">
    <location>
        <begin position="49"/>
        <end position="80"/>
    </location>
</feature>
<dbReference type="SUPFAM" id="SSF50978">
    <property type="entry name" value="WD40 repeat-like"/>
    <property type="match status" value="1"/>
</dbReference>
<keyword evidence="15 23" id="KW-0472">Membrane</keyword>
<evidence type="ECO:0000256" key="6">
    <source>
        <dbReference type="ARBA" id="ARBA00022553"/>
    </source>
</evidence>
<reference evidence="25 26" key="1">
    <citation type="journal article" date="2019" name="Genome Biol. Evol.">
        <title>Whole-Genome Sequencing of the Giant Devil Catfish, Bagarius yarrelli.</title>
        <authorList>
            <person name="Jiang W."/>
            <person name="Lv Y."/>
            <person name="Cheng L."/>
            <person name="Yang K."/>
            <person name="Chao B."/>
            <person name="Wang X."/>
            <person name="Li Y."/>
            <person name="Pan X."/>
            <person name="You X."/>
            <person name="Zhang Y."/>
            <person name="Yang J."/>
            <person name="Li J."/>
            <person name="Zhang X."/>
            <person name="Liu S."/>
            <person name="Sun C."/>
            <person name="Yang J."/>
            <person name="Shi Q."/>
        </authorList>
    </citation>
    <scope>NUCLEOTIDE SEQUENCE [LARGE SCALE GENOMIC DNA]</scope>
    <source>
        <strain evidence="25">JWS20170419001</strain>
        <tissue evidence="25">Muscle</tissue>
    </source>
</reference>
<dbReference type="InterPro" id="IPR001752">
    <property type="entry name" value="Kinesin_motor_dom"/>
</dbReference>
<dbReference type="InterPro" id="IPR036961">
    <property type="entry name" value="Kinesin_motor_dom_sf"/>
</dbReference>
<dbReference type="InterPro" id="IPR056532">
    <property type="entry name" value="KIF21A/B_hel_2"/>
</dbReference>
<dbReference type="InterPro" id="IPR001680">
    <property type="entry name" value="WD40_rpt"/>
</dbReference>
<feature type="transmembrane region" description="Helical" evidence="23">
    <location>
        <begin position="22"/>
        <end position="40"/>
    </location>
</feature>
<keyword evidence="9" id="KW-0493">Microtubule</keyword>
<dbReference type="GO" id="GO:0140359">
    <property type="term" value="F:ABC-type transporter activity"/>
    <property type="evidence" value="ECO:0007669"/>
    <property type="project" value="InterPro"/>
</dbReference>
<keyword evidence="12 20" id="KW-0067">ATP-binding</keyword>
<keyword evidence="13 23" id="KW-1133">Transmembrane helix</keyword>
<feature type="coiled-coil region" evidence="21">
    <location>
        <begin position="1029"/>
        <end position="1218"/>
    </location>
</feature>
<dbReference type="GO" id="GO:0007052">
    <property type="term" value="P:mitotic spindle organization"/>
    <property type="evidence" value="ECO:0007669"/>
    <property type="project" value="TreeGrafter"/>
</dbReference>
<dbReference type="SUPFAM" id="SSF52540">
    <property type="entry name" value="P-loop containing nucleoside triphosphate hydrolases"/>
    <property type="match status" value="1"/>
</dbReference>
<feature type="region of interest" description="Disordered" evidence="22">
    <location>
        <begin position="1435"/>
        <end position="1457"/>
    </location>
</feature>
<feature type="coiled-coil region" evidence="21">
    <location>
        <begin position="1296"/>
        <end position="1358"/>
    </location>
</feature>
<dbReference type="Pfam" id="PF06472">
    <property type="entry name" value="ABC_membrane_2"/>
    <property type="match status" value="1"/>
</dbReference>
<feature type="region of interest" description="Disordered" evidence="22">
    <location>
        <begin position="912"/>
        <end position="933"/>
    </location>
</feature>
<keyword evidence="18" id="KW-0966">Cell projection</keyword>
<protein>
    <submittedName>
        <fullName evidence="25">Kinesin-like protein KIF21A</fullName>
    </submittedName>
</protein>
<dbReference type="Pfam" id="PF23203">
    <property type="entry name" value="KIF21A"/>
    <property type="match status" value="1"/>
</dbReference>
<dbReference type="PROSITE" id="PS50294">
    <property type="entry name" value="WD_REPEATS_REGION"/>
    <property type="match status" value="1"/>
</dbReference>
<dbReference type="EMBL" id="VCAZ01000001">
    <property type="protein sequence ID" value="TSK13163.1"/>
    <property type="molecule type" value="Genomic_DNA"/>
</dbReference>
<comment type="subcellular location">
    <subcellularLocation>
        <location evidence="3">Cell projection</location>
        <location evidence="3">Axon</location>
    </subcellularLocation>
    <subcellularLocation>
        <location evidence="2">Cell projection</location>
        <location evidence="2">Dendrite</location>
    </subcellularLocation>
    <subcellularLocation>
        <location evidence="4">Cell projection</location>
        <location evidence="4">Growth cone</location>
    </subcellularLocation>
    <subcellularLocation>
        <location evidence="1">Cytoplasm</location>
        <location evidence="1">Cytoskeleton</location>
    </subcellularLocation>
</comment>
<keyword evidence="7 19" id="KW-0853">WD repeat</keyword>
<evidence type="ECO:0000256" key="11">
    <source>
        <dbReference type="ARBA" id="ARBA00022741"/>
    </source>
</evidence>
<evidence type="ECO:0000256" key="22">
    <source>
        <dbReference type="SAM" id="MobiDB-lite"/>
    </source>
</evidence>
<evidence type="ECO:0000259" key="24">
    <source>
        <dbReference type="PROSITE" id="PS50067"/>
    </source>
</evidence>
<comment type="caution">
    <text evidence="25">The sequence shown here is derived from an EMBL/GenBank/DDBJ whole genome shotgun (WGS) entry which is preliminary data.</text>
</comment>
<feature type="repeat" description="WD" evidence="19">
    <location>
        <begin position="1601"/>
        <end position="1640"/>
    </location>
</feature>
<accession>A0A556TH47</accession>
<dbReference type="PROSITE" id="PS50067">
    <property type="entry name" value="KINESIN_MOTOR_2"/>
    <property type="match status" value="1"/>
</dbReference>
<feature type="compositionally biased region" description="Acidic residues" evidence="22">
    <location>
        <begin position="984"/>
        <end position="1019"/>
    </location>
</feature>
<keyword evidence="6" id="KW-0597">Phosphoprotein</keyword>
<dbReference type="SMART" id="SM00320">
    <property type="entry name" value="WD40"/>
    <property type="match status" value="6"/>
</dbReference>
<dbReference type="GO" id="GO:0003777">
    <property type="term" value="F:microtubule motor activity"/>
    <property type="evidence" value="ECO:0007669"/>
    <property type="project" value="InterPro"/>
</dbReference>
<dbReference type="PROSITE" id="PS00411">
    <property type="entry name" value="KINESIN_MOTOR_1"/>
    <property type="match status" value="1"/>
</dbReference>
<dbReference type="Proteomes" id="UP000319801">
    <property type="component" value="Unassembled WGS sequence"/>
</dbReference>
<dbReference type="GO" id="GO:0005874">
    <property type="term" value="C:microtubule"/>
    <property type="evidence" value="ECO:0007669"/>
    <property type="project" value="UniProtKB-KW"/>
</dbReference>
<evidence type="ECO:0000256" key="17">
    <source>
        <dbReference type="ARBA" id="ARBA00023212"/>
    </source>
</evidence>
<dbReference type="Gene3D" id="3.40.850.10">
    <property type="entry name" value="Kinesin motor domain"/>
    <property type="match status" value="1"/>
</dbReference>
<evidence type="ECO:0000256" key="2">
    <source>
        <dbReference type="ARBA" id="ARBA00004279"/>
    </source>
</evidence>
<dbReference type="GO" id="GO:0008017">
    <property type="term" value="F:microtubule binding"/>
    <property type="evidence" value="ECO:0007669"/>
    <property type="project" value="InterPro"/>
</dbReference>
<evidence type="ECO:0000256" key="21">
    <source>
        <dbReference type="SAM" id="Coils"/>
    </source>
</evidence>
<keyword evidence="8 23" id="KW-0812">Transmembrane</keyword>
<sequence length="1901" mass="212330">MSSILHAASEVKWNKSTAARRAVFLAAAAYGLKSLYPIIYKRIGKRTGSKSTVNGNREHNGLVPTHRPTLETVSGPENNHRTPGVDARFFRQILDLLRVIFPKLATRELALLCLHSAALVSRTFLSIYVAGLDGKIVKTIVEKRPRSFIIKLIKWLLVAVPATFVNSAIRYLEGKLALALRTRLVERAYATYFAGQTYYRVANMDARLANPDHSLTEDVAMFAQSVARLYSNLTKPVLDVILTSYTLIQTARSRGAGATGPMLLAGLVVFITAKVLRWCSPKFGQLVAEEARRKGHLRHAHSRIIAQAEEIAFYGGHRVEMLQLQKCYKALAEQINLILSKRLWYIMIEQFLMKYVWSGCGLVMVAVPIITATGFADNELADGQTQVLVSERTEAFTTARNLLASGADAIERIMSSYKEIPPGNKAVLIWIIWIRPQLAKEKIEGCHICTVVTPGEPQVILGKDKAFTYDYVFDMDSQQDVIYSNCTEKLIEGCFEGYNATIFAYGQTGSGKTYTMGTGFDVSLSNDELGIIPRAVNHLFRGIEERKQAALEQGRPLPEFKINAQFLELYNEEVLDLFDSTRDVEARKQKSNIKIHEDANGGIYTMMQCLKLGALSRTTASTQMNVQSSRSHAIFTIHLCQVRVCASSNSNETDNRLANGTSEMNEFETLTAKFHFVDLAGSERLKRTGATGDRAKEGISINCGLLALGNVISALGDKSKRSSHVPYRDSKLTRLLQDSLGGNSQTVMIACISPSDRDFMETLNTLKYANRARNIKNKVMVNQDRASQQISALRTEIARLQMELMEYKTGKRMVGEDGLESVNDMVHENTMLQTENKNLRIRVKAMQETIDAQRARLTQLLTEQANQTLSKAGEGNEEIGNMIHNYIKEIEELRAKLLESEAVSENLRKSLSRATTRSSLYGGSTSFPSAHLGPEKEASDIIEIAKKNLEKLKRKEKRKKKSVIKEEGPDNDQDKEPSDRTTEEPEEGSDHEEGDECEGEEEEDEMEADESSDESDSEPDEKVNFQEDLANITCEIAIKQKLIDELENSQRRLHTLKQQYEQKLMMLQNKIRDTQLERDRVLHSMSSVDSGTEEKAKKIKVEYEKKLSSMNKELQKLQSAQKEHARLLKNQSQHEKQLKKLQQEVSEMKKTKVGLMKQMKEQQERSRASETRHNREIATLKKDHRRQEHLVRQLEAQKRQQELILRRKTEEVTALRRQVRPTSGKVNRKISLPEPLQEPTARPGPIRTHAAGSSAPNGTRKYPVQSRGVFSTKTARAKWQSVERRVTDIIMQRMTISNMEADMNRLLKQREELTKRKEKVLKKRDKTVAEGSDTDRTIQSLNEEIESLTANIDYINDSIADCQANIMQMEEAKEEGDTVDVSAVISSCNLSEARFLLDHFVSLAINKLTRNYNSSPVHGVPPFPKNRLQYSLLKENGEESSSDESDRSPATDGSSLASDLMKLCAESKPRSKARRRTTTQMELLYANSADPDAPLDDFPAPLLSISESSQSILAMSSSMDRDLAASFSSLPSVSCPTAMEKRSAENSPLTRRTNQERSQTSTEKSRTQSQDTKQNEYKGVINPVPNPKGSKAAKLQCVYAAEGHTKALMCVDSTDDLLFTGSKDRTCKVWNLVTGQEIMSLGGHPSSVVSVRYCSSLVFTISTSYIKVWDIRDSAKCIRTLTSSGQVSQGDACANMGSRAVAIPPGENQINQIALNPSGTFLYAAAGNSVRMWDLRRFVSTGKLTGHLGPVMCLGVDQLGNGQDLVITGSKDHSLKMFDVLEGAQGSIPSTHNFEPAHQDGLEALCILGDSVYSAARDHCIRRWDLSNKQLKQQQVDRAHSDWMSALAVVPDSRILLSVCRGGLLKLWHSGTLKPLGELRGHDCAINSISTNSTHLFTASE</sequence>
<dbReference type="FunFam" id="3.40.850.10:FF:000011">
    <property type="entry name" value="Kinesin family member 21A"/>
    <property type="match status" value="1"/>
</dbReference>
<evidence type="ECO:0000256" key="14">
    <source>
        <dbReference type="ARBA" id="ARBA00023054"/>
    </source>
</evidence>
<dbReference type="PRINTS" id="PR00380">
    <property type="entry name" value="KINESINHEAVY"/>
</dbReference>
<evidence type="ECO:0000256" key="23">
    <source>
        <dbReference type="SAM" id="Phobius"/>
    </source>
</evidence>
<dbReference type="PANTHER" id="PTHR47969:SF31">
    <property type="entry name" value="KINESIN FAMILY MEMBER 21A"/>
    <property type="match status" value="1"/>
</dbReference>
<dbReference type="GO" id="GO:0005875">
    <property type="term" value="C:microtubule associated complex"/>
    <property type="evidence" value="ECO:0007669"/>
    <property type="project" value="TreeGrafter"/>
</dbReference>
<evidence type="ECO:0000256" key="1">
    <source>
        <dbReference type="ARBA" id="ARBA00004245"/>
    </source>
</evidence>
<dbReference type="CDD" id="cd01372">
    <property type="entry name" value="KISc_KIF4"/>
    <property type="match status" value="1"/>
</dbReference>
<evidence type="ECO:0000256" key="7">
    <source>
        <dbReference type="ARBA" id="ARBA00022574"/>
    </source>
</evidence>
<dbReference type="CDD" id="cd00200">
    <property type="entry name" value="WD40"/>
    <property type="match status" value="1"/>
</dbReference>
<dbReference type="Pfam" id="PF00225">
    <property type="entry name" value="Kinesin"/>
    <property type="match status" value="1"/>
</dbReference>
<dbReference type="CDD" id="cd22263">
    <property type="entry name" value="Rcc_KIF21A"/>
    <property type="match status" value="1"/>
</dbReference>